<dbReference type="InterPro" id="IPR000627">
    <property type="entry name" value="Intradiol_dOase_C"/>
</dbReference>
<dbReference type="PANTHER" id="PTHR34315:SF2">
    <property type="entry name" value="ANCHORED DIOXYGENASE, PUTATIVE (AFU_ORTHOLOGUE AFUA_3G01800)-RELATED"/>
    <property type="match status" value="1"/>
</dbReference>
<evidence type="ECO:0000313" key="3">
    <source>
        <dbReference type="Proteomes" id="UP001642482"/>
    </source>
</evidence>
<feature type="domain" description="Intradiol ring-cleavage dioxygenases" evidence="1">
    <location>
        <begin position="221"/>
        <end position="326"/>
    </location>
</feature>
<protein>
    <recommendedName>
        <fullName evidence="1">Intradiol ring-cleavage dioxygenases domain-containing protein</fullName>
    </recommendedName>
</protein>
<dbReference type="SUPFAM" id="SSF49482">
    <property type="entry name" value="Aromatic compound dioxygenase"/>
    <property type="match status" value="1"/>
</dbReference>
<comment type="caution">
    <text evidence="2">The sequence shown here is derived from an EMBL/GenBank/DDBJ whole genome shotgun (WGS) entry which is preliminary data.</text>
</comment>
<keyword evidence="3" id="KW-1185">Reference proteome</keyword>
<dbReference type="Proteomes" id="UP001642482">
    <property type="component" value="Unassembled WGS sequence"/>
</dbReference>
<dbReference type="PANTHER" id="PTHR34315">
    <property type="match status" value="1"/>
</dbReference>
<evidence type="ECO:0000259" key="1">
    <source>
        <dbReference type="Pfam" id="PF00775"/>
    </source>
</evidence>
<proteinExistence type="predicted"/>
<sequence>MREFLRIMGLNSLYWDSYSYVLSQSLVYIAELARRELLEAVLDHRDTLPQKFDYGQDQRRKPTARSNSIEITCISIIMVKTAVLTALAGLIFSSVVVLAHPGEHPFSPEKRQETLKKQAFSHMVAHNSKRALESACGARAEDVAARQQRAMERRYAKFQELREKRNLGHLPTVDRRANADFARYNAVSHNQTGLSHFDNITPSKTVFGANTSCVLTPDNVEGPYFVWGEDLRSDLTDGEPGVPLHLELQLIDVETCQPAQAVLLDLWACNSTGSYSGVSAYGQGGLASSFLRGVQMSDADGVVNFDTVFPGHYMGRATHQHIVAHVGALSGDDNPQNKSYTGGHIAHISQLFFDQALIHQVEQTSPYNANPVPLTTNGEDMFTGFAASPSFDPFVEYVFLGDKGDLVHGLFAWAELGINTSLNYDSYASPAAFRLAGGAIDNPDFFEEQIAGVFPPPTHG</sequence>
<accession>A0ABP0BB46</accession>
<evidence type="ECO:0000313" key="2">
    <source>
        <dbReference type="EMBL" id="CAK7216761.1"/>
    </source>
</evidence>
<gene>
    <name evidence="2" type="ORF">SEUCBS140593_002979</name>
</gene>
<organism evidence="2 3">
    <name type="scientific">Sporothrix eucalyptigena</name>
    <dbReference type="NCBI Taxonomy" id="1812306"/>
    <lineage>
        <taxon>Eukaryota</taxon>
        <taxon>Fungi</taxon>
        <taxon>Dikarya</taxon>
        <taxon>Ascomycota</taxon>
        <taxon>Pezizomycotina</taxon>
        <taxon>Sordariomycetes</taxon>
        <taxon>Sordariomycetidae</taxon>
        <taxon>Ophiostomatales</taxon>
        <taxon>Ophiostomataceae</taxon>
        <taxon>Sporothrix</taxon>
    </lineage>
</organism>
<dbReference type="Gene3D" id="2.60.130.10">
    <property type="entry name" value="Aromatic compound dioxygenase"/>
    <property type="match status" value="1"/>
</dbReference>
<dbReference type="CDD" id="cd03457">
    <property type="entry name" value="intradiol_dioxygenase_like"/>
    <property type="match status" value="1"/>
</dbReference>
<name>A0ABP0BB46_9PEZI</name>
<dbReference type="EMBL" id="CAWUHD010000021">
    <property type="protein sequence ID" value="CAK7216761.1"/>
    <property type="molecule type" value="Genomic_DNA"/>
</dbReference>
<reference evidence="2 3" key="1">
    <citation type="submission" date="2024-01" db="EMBL/GenBank/DDBJ databases">
        <authorList>
            <person name="Allen C."/>
            <person name="Tagirdzhanova G."/>
        </authorList>
    </citation>
    <scope>NUCLEOTIDE SEQUENCE [LARGE SCALE GENOMIC DNA]</scope>
</reference>
<dbReference type="Pfam" id="PF00775">
    <property type="entry name" value="Dioxygenase_C"/>
    <property type="match status" value="1"/>
</dbReference>
<dbReference type="InterPro" id="IPR015889">
    <property type="entry name" value="Intradiol_dOase_core"/>
</dbReference>